<name>A0AAD7NQJ1_9AGAR</name>
<protein>
    <submittedName>
        <fullName evidence="2">Uncharacterized protein</fullName>
    </submittedName>
</protein>
<evidence type="ECO:0000313" key="2">
    <source>
        <dbReference type="EMBL" id="KAJ7770873.1"/>
    </source>
</evidence>
<comment type="caution">
    <text evidence="2">The sequence shown here is derived from an EMBL/GenBank/DDBJ whole genome shotgun (WGS) entry which is preliminary data.</text>
</comment>
<proteinExistence type="predicted"/>
<dbReference type="AlphaFoldDB" id="A0AAD7NQJ1"/>
<feature type="region of interest" description="Disordered" evidence="1">
    <location>
        <begin position="1"/>
        <end position="28"/>
    </location>
</feature>
<dbReference type="Proteomes" id="UP001215280">
    <property type="component" value="Unassembled WGS sequence"/>
</dbReference>
<feature type="compositionally biased region" description="Basic and acidic residues" evidence="1">
    <location>
        <begin position="536"/>
        <end position="562"/>
    </location>
</feature>
<feature type="compositionally biased region" description="Polar residues" evidence="1">
    <location>
        <begin position="563"/>
        <end position="572"/>
    </location>
</feature>
<gene>
    <name evidence="2" type="ORF">DFH07DRAFT_768608</name>
</gene>
<feature type="compositionally biased region" description="Polar residues" evidence="1">
    <location>
        <begin position="588"/>
        <end position="598"/>
    </location>
</feature>
<evidence type="ECO:0000313" key="3">
    <source>
        <dbReference type="Proteomes" id="UP001215280"/>
    </source>
</evidence>
<dbReference type="EMBL" id="JARJLG010000023">
    <property type="protein sequence ID" value="KAJ7770873.1"/>
    <property type="molecule type" value="Genomic_DNA"/>
</dbReference>
<evidence type="ECO:0000256" key="1">
    <source>
        <dbReference type="SAM" id="MobiDB-lite"/>
    </source>
</evidence>
<feature type="compositionally biased region" description="Basic and acidic residues" evidence="1">
    <location>
        <begin position="284"/>
        <end position="299"/>
    </location>
</feature>
<accession>A0AAD7NQJ1</accession>
<reference evidence="2" key="1">
    <citation type="submission" date="2023-03" db="EMBL/GenBank/DDBJ databases">
        <title>Massive genome expansion in bonnet fungi (Mycena s.s.) driven by repeated elements and novel gene families across ecological guilds.</title>
        <authorList>
            <consortium name="Lawrence Berkeley National Laboratory"/>
            <person name="Harder C.B."/>
            <person name="Miyauchi S."/>
            <person name="Viragh M."/>
            <person name="Kuo A."/>
            <person name="Thoen E."/>
            <person name="Andreopoulos B."/>
            <person name="Lu D."/>
            <person name="Skrede I."/>
            <person name="Drula E."/>
            <person name="Henrissat B."/>
            <person name="Morin E."/>
            <person name="Kohler A."/>
            <person name="Barry K."/>
            <person name="LaButti K."/>
            <person name="Morin E."/>
            <person name="Salamov A."/>
            <person name="Lipzen A."/>
            <person name="Mereny Z."/>
            <person name="Hegedus B."/>
            <person name="Baldrian P."/>
            <person name="Stursova M."/>
            <person name="Weitz H."/>
            <person name="Taylor A."/>
            <person name="Grigoriev I.V."/>
            <person name="Nagy L.G."/>
            <person name="Martin F."/>
            <person name="Kauserud H."/>
        </authorList>
    </citation>
    <scope>NUCLEOTIDE SEQUENCE</scope>
    <source>
        <strain evidence="2">CBHHK188m</strain>
    </source>
</reference>
<sequence>MVHAMGSNAHPILGTQSPITFQRRPGKDGASNLREFEYELTGEEYQRIKASLDDPEKKCLLDQLADHCAVVQHGPRATNKANQMDAVQTTTRVGEVMRDLYERTDVVGIGLFSRWDPDDDSAPCIVDSFSGRQFFEDVLHISALDVVRKLEAWNVLREKDVTNDNKLDNVRAELTENIRAGLRTPLPLCYEPPAESLQRLEMEWSNYDVKIRHELEVELAGWLEGVEMRPPSKLHADDARRIRDKLRTGAIHWVALTRTQRDELAEEIEEERAVGVPKKRKTRSDKDKPRGPRAKKDATNGEDTTETPNEVQMPGSLAATAPQQTRHTCFPAAHSTNPVQNIVPTPPTQDSPHMLAASTAVFGVRIQPGAAATDAGSQLAFDFSNIPGFDFGNVDYDPLDFMGINFSTDTNIDLSMGSNWCLNTSNHDTSWPLDDNLAGGAFMNISDSRLNSNGALAWNGSGGMAASSNAPSLDPTLNSTAEATGGMPVGVLSTPSYLFPSVLATTGVHAATSAAGPTVAVLSTATNTAPSKKRKRAEDDTEKPARKPRSDKGIPRCKKDTPRQTLTHTNAGGTIHADVPARPWPRPTQHQGSSAPPA</sequence>
<keyword evidence="3" id="KW-1185">Reference proteome</keyword>
<feature type="region of interest" description="Disordered" evidence="1">
    <location>
        <begin position="524"/>
        <end position="598"/>
    </location>
</feature>
<organism evidence="2 3">
    <name type="scientific">Mycena maculata</name>
    <dbReference type="NCBI Taxonomy" id="230809"/>
    <lineage>
        <taxon>Eukaryota</taxon>
        <taxon>Fungi</taxon>
        <taxon>Dikarya</taxon>
        <taxon>Basidiomycota</taxon>
        <taxon>Agaricomycotina</taxon>
        <taxon>Agaricomycetes</taxon>
        <taxon>Agaricomycetidae</taxon>
        <taxon>Agaricales</taxon>
        <taxon>Marasmiineae</taxon>
        <taxon>Mycenaceae</taxon>
        <taxon>Mycena</taxon>
    </lineage>
</organism>
<feature type="region of interest" description="Disordered" evidence="1">
    <location>
        <begin position="271"/>
        <end position="323"/>
    </location>
</feature>